<proteinExistence type="predicted"/>
<reference evidence="3 4" key="1">
    <citation type="journal article" date="2014" name="PLoS Genet.">
        <title>Phylogenetically driven sequencing of extremely halophilic archaea reveals strategies for static and dynamic osmo-response.</title>
        <authorList>
            <person name="Becker E.A."/>
            <person name="Seitzer P.M."/>
            <person name="Tritt A."/>
            <person name="Larsen D."/>
            <person name="Krusor M."/>
            <person name="Yao A.I."/>
            <person name="Wu D."/>
            <person name="Madern D."/>
            <person name="Eisen J.A."/>
            <person name="Darling A.E."/>
            <person name="Facciotti M.T."/>
        </authorList>
    </citation>
    <scope>NUCLEOTIDE SEQUENCE [LARGE SCALE GENOMIC DNA]</scope>
    <source>
        <strain evidence="3 4">JCM 14848</strain>
    </source>
</reference>
<dbReference type="Gene3D" id="3.40.50.720">
    <property type="entry name" value="NAD(P)-binding Rossmann-like Domain"/>
    <property type="match status" value="1"/>
</dbReference>
<dbReference type="eggNOG" id="arCOG03017">
    <property type="taxonomic scope" value="Archaea"/>
</dbReference>
<dbReference type="PANTHER" id="PTHR15020">
    <property type="entry name" value="FLAVIN REDUCTASE-RELATED"/>
    <property type="match status" value="1"/>
</dbReference>
<evidence type="ECO:0000259" key="2">
    <source>
        <dbReference type="Pfam" id="PF13460"/>
    </source>
</evidence>
<dbReference type="InterPro" id="IPR016040">
    <property type="entry name" value="NAD(P)-bd_dom"/>
</dbReference>
<dbReference type="Pfam" id="PF13460">
    <property type="entry name" value="NAD_binding_10"/>
    <property type="match status" value="1"/>
</dbReference>
<dbReference type="AlphaFoldDB" id="M0DF36"/>
<dbReference type="InterPro" id="IPR036291">
    <property type="entry name" value="NAD(P)-bd_dom_sf"/>
</dbReference>
<feature type="region of interest" description="Disordered" evidence="1">
    <location>
        <begin position="222"/>
        <end position="264"/>
    </location>
</feature>
<name>M0DF36_HALPD</name>
<evidence type="ECO:0000313" key="4">
    <source>
        <dbReference type="Proteomes" id="UP000011513"/>
    </source>
</evidence>
<accession>M0DF36</accession>
<dbReference type="InParanoid" id="M0DF36"/>
<evidence type="ECO:0000313" key="3">
    <source>
        <dbReference type="EMBL" id="ELZ33418.1"/>
    </source>
</evidence>
<feature type="compositionally biased region" description="Acidic residues" evidence="1">
    <location>
        <begin position="255"/>
        <end position="264"/>
    </location>
</feature>
<dbReference type="PATRIC" id="fig|1227487.5.peg.1027"/>
<dbReference type="Proteomes" id="UP000011513">
    <property type="component" value="Unassembled WGS sequence"/>
</dbReference>
<dbReference type="CDD" id="cd05243">
    <property type="entry name" value="SDR_a5"/>
    <property type="match status" value="1"/>
</dbReference>
<protein>
    <submittedName>
        <fullName evidence="3">Nmra-like family protein</fullName>
    </submittedName>
</protein>
<evidence type="ECO:0000256" key="1">
    <source>
        <dbReference type="SAM" id="MobiDB-lite"/>
    </source>
</evidence>
<sequence>MLVAGATGGTGRRVLDTLRSLDADVTVRALTRSADEESALRERGADEVVIGDVLSAEDAARAVEGCDAVVCTLGSSPGLGSLTGDYADGQGVENLVDAARDAGVTRFVLVSSIGVGDSKSGMALGLRLLLRGLGILRAKARAEAHLRASGLTYTVLRPGGLTNADATGDVVVGEGGDTVSGSVPRADVAGLCVASLFTPAAENRTFEVVARRGLRGNPEGVVEVDWRMGPSPGGGASAADTAKRRSASGRASDDATVEESESAD</sequence>
<feature type="domain" description="NAD(P)-binding" evidence="2">
    <location>
        <begin position="5"/>
        <end position="199"/>
    </location>
</feature>
<dbReference type="SUPFAM" id="SSF51735">
    <property type="entry name" value="NAD(P)-binding Rossmann-fold domains"/>
    <property type="match status" value="1"/>
</dbReference>
<organism evidence="3 4">
    <name type="scientific">Halogeometricum pallidum JCM 14848</name>
    <dbReference type="NCBI Taxonomy" id="1227487"/>
    <lineage>
        <taxon>Archaea</taxon>
        <taxon>Methanobacteriati</taxon>
        <taxon>Methanobacteriota</taxon>
        <taxon>Stenosarchaea group</taxon>
        <taxon>Halobacteria</taxon>
        <taxon>Halobacteriales</taxon>
        <taxon>Haloferacaceae</taxon>
        <taxon>Halogeometricum</taxon>
    </lineage>
</organism>
<keyword evidence="4" id="KW-1185">Reference proteome</keyword>
<gene>
    <name evidence="3" type="ORF">C474_05040</name>
</gene>
<dbReference type="EMBL" id="AOIV01000008">
    <property type="protein sequence ID" value="ELZ33418.1"/>
    <property type="molecule type" value="Genomic_DNA"/>
</dbReference>
<dbReference type="PANTHER" id="PTHR15020:SF50">
    <property type="entry name" value="UPF0659 PROTEIN YMR090W"/>
    <property type="match status" value="1"/>
</dbReference>
<comment type="caution">
    <text evidence="3">The sequence shown here is derived from an EMBL/GenBank/DDBJ whole genome shotgun (WGS) entry which is preliminary data.</text>
</comment>